<dbReference type="PANTHER" id="PTHR38480">
    <property type="entry name" value="SLR0254 PROTEIN"/>
    <property type="match status" value="1"/>
</dbReference>
<evidence type="ECO:0000256" key="6">
    <source>
        <dbReference type="SAM" id="Phobius"/>
    </source>
</evidence>
<gene>
    <name evidence="8" type="ORF">NB063_21480</name>
</gene>
<feature type="transmembrane region" description="Helical" evidence="6">
    <location>
        <begin position="96"/>
        <end position="116"/>
    </location>
</feature>
<evidence type="ECO:0000259" key="7">
    <source>
        <dbReference type="Pfam" id="PF06271"/>
    </source>
</evidence>
<evidence type="ECO:0000256" key="2">
    <source>
        <dbReference type="ARBA" id="ARBA00022692"/>
    </source>
</evidence>
<feature type="region of interest" description="Disordered" evidence="5">
    <location>
        <begin position="1"/>
        <end position="31"/>
    </location>
</feature>
<feature type="compositionally biased region" description="Polar residues" evidence="5">
    <location>
        <begin position="1"/>
        <end position="14"/>
    </location>
</feature>
<evidence type="ECO:0000313" key="9">
    <source>
        <dbReference type="Proteomes" id="UP001202961"/>
    </source>
</evidence>
<evidence type="ECO:0000313" key="8">
    <source>
        <dbReference type="EMBL" id="MCM2373191.1"/>
    </source>
</evidence>
<keyword evidence="3 6" id="KW-1133">Transmembrane helix</keyword>
<dbReference type="Proteomes" id="UP001202961">
    <property type="component" value="Unassembled WGS sequence"/>
</dbReference>
<dbReference type="InterPro" id="IPR010432">
    <property type="entry name" value="RDD"/>
</dbReference>
<organism evidence="8 9">
    <name type="scientific">Aporhodopirellula aestuarii</name>
    <dbReference type="NCBI Taxonomy" id="2950107"/>
    <lineage>
        <taxon>Bacteria</taxon>
        <taxon>Pseudomonadati</taxon>
        <taxon>Planctomycetota</taxon>
        <taxon>Planctomycetia</taxon>
        <taxon>Pirellulales</taxon>
        <taxon>Pirellulaceae</taxon>
        <taxon>Aporhodopirellula</taxon>
    </lineage>
</organism>
<protein>
    <submittedName>
        <fullName evidence="8">RDD family protein</fullName>
    </submittedName>
</protein>
<dbReference type="EMBL" id="JAMQBK010000060">
    <property type="protein sequence ID" value="MCM2373191.1"/>
    <property type="molecule type" value="Genomic_DNA"/>
</dbReference>
<feature type="domain" description="RDD" evidence="7">
    <location>
        <begin position="57"/>
        <end position="206"/>
    </location>
</feature>
<evidence type="ECO:0000256" key="1">
    <source>
        <dbReference type="ARBA" id="ARBA00004141"/>
    </source>
</evidence>
<keyword evidence="2 6" id="KW-0812">Transmembrane</keyword>
<name>A0ABT0U8T5_9BACT</name>
<feature type="transmembrane region" description="Helical" evidence="6">
    <location>
        <begin position="71"/>
        <end position="89"/>
    </location>
</feature>
<feature type="transmembrane region" description="Helical" evidence="6">
    <location>
        <begin position="175"/>
        <end position="193"/>
    </location>
</feature>
<evidence type="ECO:0000256" key="5">
    <source>
        <dbReference type="SAM" id="MobiDB-lite"/>
    </source>
</evidence>
<comment type="subcellular location">
    <subcellularLocation>
        <location evidence="1">Membrane</location>
        <topology evidence="1">Multi-pass membrane protein</topology>
    </subcellularLocation>
</comment>
<keyword evidence="4 6" id="KW-0472">Membrane</keyword>
<proteinExistence type="predicted"/>
<keyword evidence="9" id="KW-1185">Reference proteome</keyword>
<evidence type="ECO:0000256" key="4">
    <source>
        <dbReference type="ARBA" id="ARBA00023136"/>
    </source>
</evidence>
<accession>A0ABT0U8T5</accession>
<evidence type="ECO:0000256" key="3">
    <source>
        <dbReference type="ARBA" id="ARBA00022989"/>
    </source>
</evidence>
<dbReference type="Pfam" id="PF06271">
    <property type="entry name" value="RDD"/>
    <property type="match status" value="1"/>
</dbReference>
<dbReference type="PANTHER" id="PTHR38480:SF1">
    <property type="entry name" value="SLR0254 PROTEIN"/>
    <property type="match status" value="1"/>
</dbReference>
<comment type="caution">
    <text evidence="8">The sequence shown here is derived from an EMBL/GenBank/DDBJ whole genome shotgun (WGS) entry which is preliminary data.</text>
</comment>
<sequence length="331" mass="36630">MSTATRSNDRTATVGSPRASKVQPDASSEGTMNFLSRPLDTTIEVVTPENIAFEYQLAGPFRRLPAYLVDVLVRYGIIVVLVITLIFVVGMIDIDVLGAFAIGAGLVSYFLISWFYGAAMETYFNGRTVGKWMFGIRVIDVDGCPITGRRAIIRNLLRIADLAPMSALPSVAMEMPPVLFIPTGIIGLISVICTRRMQRLGDIAAGTMVIVDEKTWRLPVAKIDDPRVAPLASFIPGDYLVSRNMARTLAIYAERRHYLTPGRRAEIARHLAIPLIERFDFVSDVDFDLLMLALYYRTFLADPSQEPANLGPLAGYSPLRRDQNRTVSIPT</sequence>
<reference evidence="8 9" key="1">
    <citation type="journal article" date="2022" name="Syst. Appl. Microbiol.">
        <title>Rhodopirellula aestuarii sp. nov., a novel member of the genus Rhodopirellula isolated from brackish sediments collected in the Tagus River estuary, Portugal.</title>
        <authorList>
            <person name="Vitorino I.R."/>
            <person name="Klimek D."/>
            <person name="Calusinska M."/>
            <person name="Lobo-da-Cunha A."/>
            <person name="Vasconcelos V."/>
            <person name="Lage O.M."/>
        </authorList>
    </citation>
    <scope>NUCLEOTIDE SEQUENCE [LARGE SCALE GENOMIC DNA]</scope>
    <source>
        <strain evidence="8 9">ICT_H3.1</strain>
    </source>
</reference>